<dbReference type="Proteomes" id="UP000006038">
    <property type="component" value="Chromosome 11"/>
</dbReference>
<dbReference type="AlphaFoldDB" id="J3N8A8"/>
<dbReference type="SUPFAM" id="SSF56176">
    <property type="entry name" value="FAD-binding/transporter-associated domain-like"/>
    <property type="match status" value="1"/>
</dbReference>
<sequence>MCRVGAVAYPVSEQELLRVVASVLESKTRMKVATWYGHSVPKPACLGDGDDTDLLISTDALNRVVFVDTGRMEITVERGVDFAHTGRTTVIADGGKCDMEEEWHGEVSGAISSAAVADTTDGARSTMPAVA</sequence>
<name>J3N8A8_ORYBR</name>
<proteinExistence type="predicted"/>
<reference evidence="1" key="2">
    <citation type="submission" date="2013-04" db="UniProtKB">
        <authorList>
            <consortium name="EnsemblPlants"/>
        </authorList>
    </citation>
    <scope>IDENTIFICATION</scope>
</reference>
<evidence type="ECO:0000313" key="2">
    <source>
        <dbReference type="Proteomes" id="UP000006038"/>
    </source>
</evidence>
<dbReference type="Gramene" id="OB11G20440.1">
    <property type="protein sequence ID" value="OB11G20440.1"/>
    <property type="gene ID" value="OB11G20440"/>
</dbReference>
<dbReference type="GO" id="GO:0016491">
    <property type="term" value="F:oxidoreductase activity"/>
    <property type="evidence" value="ECO:0007669"/>
    <property type="project" value="UniProtKB-ARBA"/>
</dbReference>
<reference evidence="1" key="1">
    <citation type="journal article" date="2013" name="Nat. Commun.">
        <title>Whole-genome sequencing of Oryza brachyantha reveals mechanisms underlying Oryza genome evolution.</title>
        <authorList>
            <person name="Chen J."/>
            <person name="Huang Q."/>
            <person name="Gao D."/>
            <person name="Wang J."/>
            <person name="Lang Y."/>
            <person name="Liu T."/>
            <person name="Li B."/>
            <person name="Bai Z."/>
            <person name="Luis Goicoechea J."/>
            <person name="Liang C."/>
            <person name="Chen C."/>
            <person name="Zhang W."/>
            <person name="Sun S."/>
            <person name="Liao Y."/>
            <person name="Zhang X."/>
            <person name="Yang L."/>
            <person name="Song C."/>
            <person name="Wang M."/>
            <person name="Shi J."/>
            <person name="Liu G."/>
            <person name="Liu J."/>
            <person name="Zhou H."/>
            <person name="Zhou W."/>
            <person name="Yu Q."/>
            <person name="An N."/>
            <person name="Chen Y."/>
            <person name="Cai Q."/>
            <person name="Wang B."/>
            <person name="Liu B."/>
            <person name="Min J."/>
            <person name="Huang Y."/>
            <person name="Wu H."/>
            <person name="Li Z."/>
            <person name="Zhang Y."/>
            <person name="Yin Y."/>
            <person name="Song W."/>
            <person name="Jiang J."/>
            <person name="Jackson S.A."/>
            <person name="Wing R.A."/>
            <person name="Wang J."/>
            <person name="Chen M."/>
        </authorList>
    </citation>
    <scope>NUCLEOTIDE SEQUENCE [LARGE SCALE GENOMIC DNA]</scope>
    <source>
        <strain evidence="1">cv. IRGC 101232</strain>
    </source>
</reference>
<dbReference type="InterPro" id="IPR036318">
    <property type="entry name" value="FAD-bd_PCMH-like_sf"/>
</dbReference>
<dbReference type="STRING" id="4533.J3N8A8"/>
<protein>
    <submittedName>
        <fullName evidence="1">Uncharacterized protein</fullName>
    </submittedName>
</protein>
<dbReference type="HOGENOM" id="CLU_1930766_0_0_1"/>
<keyword evidence="2" id="KW-1185">Reference proteome</keyword>
<accession>J3N8A8</accession>
<evidence type="ECO:0000313" key="1">
    <source>
        <dbReference type="EnsemblPlants" id="OB11G20440.1"/>
    </source>
</evidence>
<dbReference type="eggNOG" id="KOG4730">
    <property type="taxonomic scope" value="Eukaryota"/>
</dbReference>
<dbReference type="GO" id="GO:0050660">
    <property type="term" value="F:flavin adenine dinucleotide binding"/>
    <property type="evidence" value="ECO:0007669"/>
    <property type="project" value="InterPro"/>
</dbReference>
<organism evidence="1">
    <name type="scientific">Oryza brachyantha</name>
    <name type="common">malo sina</name>
    <dbReference type="NCBI Taxonomy" id="4533"/>
    <lineage>
        <taxon>Eukaryota</taxon>
        <taxon>Viridiplantae</taxon>
        <taxon>Streptophyta</taxon>
        <taxon>Embryophyta</taxon>
        <taxon>Tracheophyta</taxon>
        <taxon>Spermatophyta</taxon>
        <taxon>Magnoliopsida</taxon>
        <taxon>Liliopsida</taxon>
        <taxon>Poales</taxon>
        <taxon>Poaceae</taxon>
        <taxon>BOP clade</taxon>
        <taxon>Oryzoideae</taxon>
        <taxon>Oryzeae</taxon>
        <taxon>Oryzinae</taxon>
        <taxon>Oryza</taxon>
    </lineage>
</organism>
<dbReference type="EnsemblPlants" id="OB11G20440.1">
    <property type="protein sequence ID" value="OB11G20440.1"/>
    <property type="gene ID" value="OB11G20440"/>
</dbReference>